<dbReference type="Proteomes" id="UP000321606">
    <property type="component" value="Chromosome"/>
</dbReference>
<name>A0A510J7T2_9FUSO</name>
<dbReference type="AlphaFoldDB" id="A0A510J7T2"/>
<organism evidence="4 5">
    <name type="scientific">Pseudoleptotrichia goodfellowii</name>
    <dbReference type="NCBI Taxonomy" id="157692"/>
    <lineage>
        <taxon>Bacteria</taxon>
        <taxon>Fusobacteriati</taxon>
        <taxon>Fusobacteriota</taxon>
        <taxon>Fusobacteriia</taxon>
        <taxon>Fusobacteriales</taxon>
        <taxon>Leptotrichiaceae</taxon>
        <taxon>Pseudoleptotrichia</taxon>
    </lineage>
</organism>
<keyword evidence="2" id="KW-0812">Transmembrane</keyword>
<dbReference type="SUPFAM" id="SSF49879">
    <property type="entry name" value="SMAD/FHA domain"/>
    <property type="match status" value="1"/>
</dbReference>
<dbReference type="Pfam" id="PF00498">
    <property type="entry name" value="FHA"/>
    <property type="match status" value="1"/>
</dbReference>
<sequence>MFWRIRSFLSRMRSMFRPTSIGRGSLYRLESMRRNAESKSKNGKTEEKTVSMSVDKGIKKYEKRQMEAKGERQYNFFNVRNTVIMIILVLTFVYIHFSGYSTKSLYIAIFIFIGLTLYLLVVERFKERVEVEEEIKEIKNEREREHNVFLDKVKEIEQVEKNQIENIILKNSEDYDIKVWKVGRATSLLIGKRTPRNRVDIDVSEGIYSNLVSRAHGILNKVNGVWYYEDLGSQNGSGIEKSSDKRKIKIRKNTPVKVESGDIIYLATSKLLLK</sequence>
<evidence type="ECO:0000313" key="4">
    <source>
        <dbReference type="EMBL" id="BBM35309.1"/>
    </source>
</evidence>
<feature type="coiled-coil region" evidence="1">
    <location>
        <begin position="121"/>
        <end position="148"/>
    </location>
</feature>
<accession>A0A510J7T2</accession>
<dbReference type="PROSITE" id="PS50006">
    <property type="entry name" value="FHA_DOMAIN"/>
    <property type="match status" value="1"/>
</dbReference>
<keyword evidence="1" id="KW-0175">Coiled coil</keyword>
<dbReference type="Gene3D" id="2.60.200.20">
    <property type="match status" value="1"/>
</dbReference>
<dbReference type="RefSeq" id="WP_026736917.1">
    <property type="nucleotide sequence ID" value="NZ_AP019822.1"/>
</dbReference>
<feature type="transmembrane region" description="Helical" evidence="2">
    <location>
        <begin position="103"/>
        <end position="121"/>
    </location>
</feature>
<evidence type="ECO:0000256" key="2">
    <source>
        <dbReference type="SAM" id="Phobius"/>
    </source>
</evidence>
<evidence type="ECO:0000259" key="3">
    <source>
        <dbReference type="PROSITE" id="PS50006"/>
    </source>
</evidence>
<dbReference type="KEGG" id="lgo:JCM16774_0216"/>
<feature type="transmembrane region" description="Helical" evidence="2">
    <location>
        <begin position="79"/>
        <end position="97"/>
    </location>
</feature>
<keyword evidence="2" id="KW-1133">Transmembrane helix</keyword>
<dbReference type="InterPro" id="IPR000253">
    <property type="entry name" value="FHA_dom"/>
</dbReference>
<gene>
    <name evidence="4" type="ORF">JCM16774_0216</name>
</gene>
<dbReference type="OrthoDB" id="2473431at2"/>
<dbReference type="InterPro" id="IPR008984">
    <property type="entry name" value="SMAD_FHA_dom_sf"/>
</dbReference>
<protein>
    <submittedName>
        <fullName evidence="4">FHA domain-containing protein</fullName>
    </submittedName>
</protein>
<evidence type="ECO:0000256" key="1">
    <source>
        <dbReference type="SAM" id="Coils"/>
    </source>
</evidence>
<proteinExistence type="predicted"/>
<feature type="domain" description="FHA" evidence="3">
    <location>
        <begin position="188"/>
        <end position="240"/>
    </location>
</feature>
<reference evidence="4 5" key="1">
    <citation type="submission" date="2019-07" db="EMBL/GenBank/DDBJ databases">
        <title>Complete Genome Sequence of Leptotrichia goodfellowii Strain JCM 16774.</title>
        <authorList>
            <person name="Watanabe S."/>
            <person name="Cui L."/>
        </authorList>
    </citation>
    <scope>NUCLEOTIDE SEQUENCE [LARGE SCALE GENOMIC DNA]</scope>
    <source>
        <strain evidence="4 5">JCM16774</strain>
    </source>
</reference>
<dbReference type="EMBL" id="AP019822">
    <property type="protein sequence ID" value="BBM35309.1"/>
    <property type="molecule type" value="Genomic_DNA"/>
</dbReference>
<evidence type="ECO:0000313" key="5">
    <source>
        <dbReference type="Proteomes" id="UP000321606"/>
    </source>
</evidence>
<keyword evidence="2" id="KW-0472">Membrane</keyword>
<dbReference type="STRING" id="714315.GCA_000516535_00231"/>